<dbReference type="RefSeq" id="WP_408326502.1">
    <property type="nucleotide sequence ID" value="NZ_JAQQFH010000002.1"/>
</dbReference>
<dbReference type="Pfam" id="PF25209">
    <property type="entry name" value="Phage_capsid_4"/>
    <property type="match status" value="1"/>
</dbReference>
<gene>
    <name evidence="2" type="ORF">PQR66_08745</name>
</gene>
<keyword evidence="2" id="KW-0378">Hydrolase</keyword>
<protein>
    <submittedName>
        <fullName evidence="2">HK97 family phage prohead protease</fullName>
    </submittedName>
</protein>
<keyword evidence="2" id="KW-0645">Protease</keyword>
<evidence type="ECO:0000313" key="3">
    <source>
        <dbReference type="Proteomes" id="UP001629249"/>
    </source>
</evidence>
<sequence>MPVPANGERNGASQSVRQMPLQTRLMPVSSVNAENRTADVTWTTGAQVARYDWMRDRSYLEELSTDAGAVRMDRLQSGNAPVLNNHDRWSGLDSVLGVIASADVDSRSATGSATLRFSKRQDVEPYFQDVQDGILRNVSVGYITYRVDMIPPGQEGNDQWIYRAIDWEPYEISVVAIPADAGSTFRSAGDTNQRSFPCEFVERGAGLQPTGADASQRNLGAVMPENENNQQPTGTTTVQTTTPAQPAGAQAQATDAARSQAATEERQRVIDIRTAVRASVLDNQQQLIDDFIDRGVSVDAARTEVLRLQAERSAANPQRGAANIVTVTDETDTRRSAMTDALIHRINPRHELNDAARQYRGLTLREICRAGLEAANVNTRGLDVREIAGLALGMSTRGGYSSTSDLPTVFGNVINRTLRDAYTAAPRTFQTWARQGTLTDFRAATRVMVDGAIKLEKVNESGEYKYGSLVDGGEVIQLGTYGKIVAFTRQMIINDDLSALERVPLFFGRAAANLESDLVYAALTGNPAMSDGKALFHAAHKNLAAAGAAISIDSLSAARTAMRTQTAPGDGTALNLTPKFLLVPAALETIAGQYTSNTYTPTQAKDQNPFFGTLTPVVEPRLDAKSPKSWYLAADPATIDTVEYCYLEGEQGLYTEQSLDFDVDGLKVKARLDFAAKATDFRGLYQNPGQ</sequence>
<dbReference type="GO" id="GO:0006508">
    <property type="term" value="P:proteolysis"/>
    <property type="evidence" value="ECO:0007669"/>
    <property type="project" value="UniProtKB-KW"/>
</dbReference>
<keyword evidence="3" id="KW-1185">Reference proteome</keyword>
<dbReference type="NCBIfam" id="NF045541">
    <property type="entry name" value="scaf_prot_MCP2"/>
    <property type="match status" value="1"/>
</dbReference>
<evidence type="ECO:0000313" key="2">
    <source>
        <dbReference type="EMBL" id="MFL9883111.1"/>
    </source>
</evidence>
<reference evidence="2 3" key="1">
    <citation type="journal article" date="2024" name="Chem. Sci.">
        <title>Discovery of megapolipeptins by genome mining of a Burkholderiales bacteria collection.</title>
        <authorList>
            <person name="Paulo B.S."/>
            <person name="Recchia M.J.J."/>
            <person name="Lee S."/>
            <person name="Fergusson C.H."/>
            <person name="Romanowski S.B."/>
            <person name="Hernandez A."/>
            <person name="Krull N."/>
            <person name="Liu D.Y."/>
            <person name="Cavanagh H."/>
            <person name="Bos A."/>
            <person name="Gray C.A."/>
            <person name="Murphy B.T."/>
            <person name="Linington R.G."/>
            <person name="Eustaquio A.S."/>
        </authorList>
    </citation>
    <scope>NUCLEOTIDE SEQUENCE [LARGE SCALE GENOMIC DNA]</scope>
    <source>
        <strain evidence="2 3">RL16-012-BIC-B</strain>
    </source>
</reference>
<dbReference type="EMBL" id="JAQQFN010000005">
    <property type="protein sequence ID" value="MFL9883111.1"/>
    <property type="molecule type" value="Genomic_DNA"/>
</dbReference>
<dbReference type="GO" id="GO:0008233">
    <property type="term" value="F:peptidase activity"/>
    <property type="evidence" value="ECO:0007669"/>
    <property type="project" value="UniProtKB-KW"/>
</dbReference>
<feature type="region of interest" description="Disordered" evidence="1">
    <location>
        <begin position="224"/>
        <end position="262"/>
    </location>
</feature>
<feature type="compositionally biased region" description="Low complexity" evidence="1">
    <location>
        <begin position="230"/>
        <end position="262"/>
    </location>
</feature>
<comment type="caution">
    <text evidence="2">The sequence shown here is derived from an EMBL/GenBank/DDBJ whole genome shotgun (WGS) entry which is preliminary data.</text>
</comment>
<dbReference type="Proteomes" id="UP001629249">
    <property type="component" value="Unassembled WGS sequence"/>
</dbReference>
<evidence type="ECO:0000256" key="1">
    <source>
        <dbReference type="SAM" id="MobiDB-lite"/>
    </source>
</evidence>
<proteinExistence type="predicted"/>
<accession>A0ABW8ZLS4</accession>
<name>A0ABW8ZLS4_9BURK</name>
<organism evidence="2 3">
    <name type="scientific">Paraburkholderia agricolaris</name>
    <dbReference type="NCBI Taxonomy" id="2152888"/>
    <lineage>
        <taxon>Bacteria</taxon>
        <taxon>Pseudomonadati</taxon>
        <taxon>Pseudomonadota</taxon>
        <taxon>Betaproteobacteria</taxon>
        <taxon>Burkholderiales</taxon>
        <taxon>Burkholderiaceae</taxon>
        <taxon>Paraburkholderia</taxon>
    </lineage>
</organism>